<dbReference type="InterPro" id="IPR003615">
    <property type="entry name" value="HNH_nuc"/>
</dbReference>
<reference evidence="2" key="1">
    <citation type="journal article" date="2015" name="Nature">
        <title>Complex archaea that bridge the gap between prokaryotes and eukaryotes.</title>
        <authorList>
            <person name="Spang A."/>
            <person name="Saw J.H."/>
            <person name="Jorgensen S.L."/>
            <person name="Zaremba-Niedzwiedzka K."/>
            <person name="Martijn J."/>
            <person name="Lind A.E."/>
            <person name="van Eijk R."/>
            <person name="Schleper C."/>
            <person name="Guy L."/>
            <person name="Ettema T.J."/>
        </authorList>
    </citation>
    <scope>NUCLEOTIDE SEQUENCE</scope>
</reference>
<comment type="caution">
    <text evidence="2">The sequence shown here is derived from an EMBL/GenBank/DDBJ whole genome shotgun (WGS) entry which is preliminary data.</text>
</comment>
<evidence type="ECO:0000313" key="2">
    <source>
        <dbReference type="EMBL" id="KKN72487.1"/>
    </source>
</evidence>
<dbReference type="SUPFAM" id="SSF54060">
    <property type="entry name" value="His-Me finger endonucleases"/>
    <property type="match status" value="1"/>
</dbReference>
<protein>
    <recommendedName>
        <fullName evidence="1">HNH nuclease domain-containing protein</fullName>
    </recommendedName>
</protein>
<evidence type="ECO:0000259" key="1">
    <source>
        <dbReference type="Pfam" id="PF13392"/>
    </source>
</evidence>
<dbReference type="InterPro" id="IPR044930">
    <property type="entry name" value="Homing_endonuclease_His-Me"/>
</dbReference>
<dbReference type="Gene3D" id="3.90.75.10">
    <property type="entry name" value="Homing Intron 3 (I-ppo) Encoded Endonuclease, Chain A"/>
    <property type="match status" value="1"/>
</dbReference>
<dbReference type="AlphaFoldDB" id="A0A0F9TC12"/>
<dbReference type="InterPro" id="IPR044925">
    <property type="entry name" value="His-Me_finger_sf"/>
</dbReference>
<organism evidence="2">
    <name type="scientific">marine sediment metagenome</name>
    <dbReference type="NCBI Taxonomy" id="412755"/>
    <lineage>
        <taxon>unclassified sequences</taxon>
        <taxon>metagenomes</taxon>
        <taxon>ecological metagenomes</taxon>
    </lineage>
</organism>
<gene>
    <name evidence="2" type="ORF">LCGC14_0409910</name>
</gene>
<name>A0A0F9TC12_9ZZZZ</name>
<proteinExistence type="predicted"/>
<sequence length="145" mass="16669">MSRASSVVDRFFDGIQIGHPNDCWPWVRACSGKGYGQMSVNKHLEYTHRLAYRLLVGSIPDGLFVLHHCDNPPCANPGHLFLGTNQDNMQDAARKGRTSNWFIKYPSDLCQRGHAFDRFTSRRRYCQRCRTLRQRERRGAALASI</sequence>
<dbReference type="GO" id="GO:0004519">
    <property type="term" value="F:endonuclease activity"/>
    <property type="evidence" value="ECO:0007669"/>
    <property type="project" value="InterPro"/>
</dbReference>
<dbReference type="EMBL" id="LAZR01000361">
    <property type="protein sequence ID" value="KKN72487.1"/>
    <property type="molecule type" value="Genomic_DNA"/>
</dbReference>
<feature type="domain" description="HNH nuclease" evidence="1">
    <location>
        <begin position="46"/>
        <end position="90"/>
    </location>
</feature>
<accession>A0A0F9TC12</accession>
<dbReference type="Pfam" id="PF13392">
    <property type="entry name" value="HNH_3"/>
    <property type="match status" value="1"/>
</dbReference>